<dbReference type="InterPro" id="IPR049278">
    <property type="entry name" value="MS_channel_C"/>
</dbReference>
<feature type="transmembrane region" description="Helical" evidence="8">
    <location>
        <begin position="806"/>
        <end position="828"/>
    </location>
</feature>
<gene>
    <name evidence="11" type="ORF">CKO42_06130</name>
</gene>
<evidence type="ECO:0000256" key="8">
    <source>
        <dbReference type="SAM" id="Phobius"/>
    </source>
</evidence>
<feature type="transmembrane region" description="Helical" evidence="8">
    <location>
        <begin position="376"/>
        <end position="396"/>
    </location>
</feature>
<dbReference type="InterPro" id="IPR006685">
    <property type="entry name" value="MscS_channel_2nd"/>
</dbReference>
<evidence type="ECO:0000256" key="1">
    <source>
        <dbReference type="ARBA" id="ARBA00004651"/>
    </source>
</evidence>
<keyword evidence="3" id="KW-1003">Cell membrane</keyword>
<dbReference type="InterPro" id="IPR023408">
    <property type="entry name" value="MscS_beta-dom_sf"/>
</dbReference>
<feature type="compositionally biased region" description="Polar residues" evidence="7">
    <location>
        <begin position="512"/>
        <end position="523"/>
    </location>
</feature>
<keyword evidence="12" id="KW-1185">Reference proteome</keyword>
<evidence type="ECO:0000256" key="3">
    <source>
        <dbReference type="ARBA" id="ARBA00022475"/>
    </source>
</evidence>
<dbReference type="GO" id="GO:0005886">
    <property type="term" value="C:plasma membrane"/>
    <property type="evidence" value="ECO:0007669"/>
    <property type="project" value="UniProtKB-SubCell"/>
</dbReference>
<comment type="subcellular location">
    <subcellularLocation>
        <location evidence="1">Cell membrane</location>
        <topology evidence="1">Multi-pass membrane protein</topology>
    </subcellularLocation>
</comment>
<evidence type="ECO:0000256" key="5">
    <source>
        <dbReference type="ARBA" id="ARBA00022989"/>
    </source>
</evidence>
<dbReference type="PANTHER" id="PTHR30347:SF1">
    <property type="entry name" value="MECHANOSENSITIVE CHANNEL MSCK"/>
    <property type="match status" value="1"/>
</dbReference>
<evidence type="ECO:0000256" key="7">
    <source>
        <dbReference type="SAM" id="MobiDB-lite"/>
    </source>
</evidence>
<feature type="region of interest" description="Disordered" evidence="7">
    <location>
        <begin position="459"/>
        <end position="537"/>
    </location>
</feature>
<dbReference type="EMBL" id="NRRY01000006">
    <property type="protein sequence ID" value="MBK1618032.1"/>
    <property type="molecule type" value="Genomic_DNA"/>
</dbReference>
<evidence type="ECO:0000259" key="10">
    <source>
        <dbReference type="Pfam" id="PF21082"/>
    </source>
</evidence>
<accession>A0A9X1B3W5</accession>
<dbReference type="Pfam" id="PF00924">
    <property type="entry name" value="MS_channel_2nd"/>
    <property type="match status" value="1"/>
</dbReference>
<sequence>MLGEARLELDAAESRLAVIEGRIEQRLLSAERLRKQLIRLDRAVGAPDGDIDDVRNEVARDLLAEQLALTKRVVDSFRQIAQVTRGNSALLRERLRLLQSRLQLSALEGGTLFNPDPRLDMLESVIADHLRRAAQLGARLQEAERSEPLAPAQRRALAARADDALIRSVLRQNDLELLLAGNALDDLEALRRDESMPLHVLRGAKERVVGLAEGLTRIQSLIDAQRRVLRSKQVALEKQLLVNELEPALLDDLGIALDFQQADIDAMTARIAAERDVFDRIIAERYVASLGHHRGLPDSAAAWGRVAHNAAQLPGSLRQMVAAVVEQFRQAVFGAGAALQWLAVAGAALLVLLLLWGARGVRLWVERQPEDGKLALFGRALARSLPAAIPAALWLLAETLFGITGDSIRAIALLLLLPPLTLFVLTLVRELLCAPDAMTGVLSASASEPLLHSARTYSMDDEVEDGKEEPVAVPAANPEERPPEHADEVDVEVDAEVDEAPGGSRPLAPLPTSATGPVPSSSAPLEASPTPAAPLQHPLPRPQGLSRAAILATELSSAPARFYRKLRIGLLLATVVAGLFILVRSLTVAPILADLIDRVAMLGVLALAIPAFALRGLLERLARTAARGRRRWVAVSASISRLLPVFLLGVGLLGLVGFINLAWALLIYLAWLVVVGLLLLLVIGLLSDVRDYSVERLLAPAVQETTAVMPSDSALAASGSGANARVEDNAAADAGAGESAPPPANELADFWRTHFVEPGYRLGVLLSFIGAGWLLFYLWGWHMETPVVRWVLGVINTRLFELGESAFTIADILLAFALVGSVFYIGGWSQQVSYNIAYRSVRDAGLRQALATFTQYVVIVAGVLLAMKIIGFDLTTLTVFAASLGVGIGFGLQNIINNFVSGILLLAERPLRVGDFVSIGSNLGNVTRIGIRSLTMRTLDKQEVIIPNGSVISGEFTNWTRSDDLLRNVHYIGIHYDDDPELAIRLIEAVLSEHPHVLKDPAPGVFLWEYADSAVSIRVQYCFRMNEGPGGLVIRSDVLLAIGRRFREQGVRIPYPQRDVRMQLDEVSQRAMVGAFGG</sequence>
<keyword evidence="5 8" id="KW-1133">Transmembrane helix</keyword>
<dbReference type="Gene3D" id="3.30.70.100">
    <property type="match status" value="1"/>
</dbReference>
<feature type="transmembrane region" description="Helical" evidence="8">
    <location>
        <begin position="570"/>
        <end position="593"/>
    </location>
</feature>
<feature type="domain" description="Mechanosensitive ion channel MscS C-terminal" evidence="10">
    <location>
        <begin position="972"/>
        <end position="1053"/>
    </location>
</feature>
<proteinExistence type="inferred from homology"/>
<dbReference type="SUPFAM" id="SSF50182">
    <property type="entry name" value="Sm-like ribonucleoproteins"/>
    <property type="match status" value="1"/>
</dbReference>
<dbReference type="AlphaFoldDB" id="A0A9X1B3W5"/>
<evidence type="ECO:0008006" key="13">
    <source>
        <dbReference type="Google" id="ProtNLM"/>
    </source>
</evidence>
<feature type="transmembrane region" description="Helical" evidence="8">
    <location>
        <begin position="877"/>
        <end position="896"/>
    </location>
</feature>
<dbReference type="InterPro" id="IPR011066">
    <property type="entry name" value="MscS_channel_C_sf"/>
</dbReference>
<dbReference type="InterPro" id="IPR052702">
    <property type="entry name" value="MscS-like_channel"/>
</dbReference>
<dbReference type="SUPFAM" id="SSF82689">
    <property type="entry name" value="Mechanosensitive channel protein MscS (YggB), C-terminal domain"/>
    <property type="match status" value="1"/>
</dbReference>
<dbReference type="Gene3D" id="1.10.287.1260">
    <property type="match status" value="1"/>
</dbReference>
<feature type="transmembrane region" description="Helical" evidence="8">
    <location>
        <begin position="408"/>
        <end position="428"/>
    </location>
</feature>
<dbReference type="GO" id="GO:0008381">
    <property type="term" value="F:mechanosensitive monoatomic ion channel activity"/>
    <property type="evidence" value="ECO:0007669"/>
    <property type="project" value="UniProtKB-ARBA"/>
</dbReference>
<comment type="caution">
    <text evidence="11">The sequence shown here is derived from an EMBL/GenBank/DDBJ whole genome shotgun (WGS) entry which is preliminary data.</text>
</comment>
<evidence type="ECO:0000256" key="4">
    <source>
        <dbReference type="ARBA" id="ARBA00022692"/>
    </source>
</evidence>
<evidence type="ECO:0000256" key="2">
    <source>
        <dbReference type="ARBA" id="ARBA00008017"/>
    </source>
</evidence>
<dbReference type="InterPro" id="IPR010920">
    <property type="entry name" value="LSM_dom_sf"/>
</dbReference>
<dbReference type="PANTHER" id="PTHR30347">
    <property type="entry name" value="POTASSIUM CHANNEL RELATED"/>
    <property type="match status" value="1"/>
</dbReference>
<keyword evidence="4 8" id="KW-0812">Transmembrane</keyword>
<feature type="transmembrane region" description="Helical" evidence="8">
    <location>
        <begin position="665"/>
        <end position="686"/>
    </location>
</feature>
<dbReference type="RefSeq" id="WP_200240613.1">
    <property type="nucleotide sequence ID" value="NZ_NRRY01000006.1"/>
</dbReference>
<feature type="compositionally biased region" description="Acidic residues" evidence="7">
    <location>
        <begin position="489"/>
        <end position="499"/>
    </location>
</feature>
<evidence type="ECO:0000256" key="6">
    <source>
        <dbReference type="ARBA" id="ARBA00023136"/>
    </source>
</evidence>
<protein>
    <recommendedName>
        <fullName evidence="13">Mechanosensitive ion channel</fullName>
    </recommendedName>
</protein>
<feature type="transmembrane region" description="Helical" evidence="8">
    <location>
        <begin position="599"/>
        <end position="618"/>
    </location>
</feature>
<dbReference type="InterPro" id="IPR011014">
    <property type="entry name" value="MscS_channel_TM-2"/>
</dbReference>
<evidence type="ECO:0000313" key="11">
    <source>
        <dbReference type="EMBL" id="MBK1618032.1"/>
    </source>
</evidence>
<feature type="compositionally biased region" description="Basic and acidic residues" evidence="7">
    <location>
        <begin position="478"/>
        <end position="488"/>
    </location>
</feature>
<dbReference type="SUPFAM" id="SSF82861">
    <property type="entry name" value="Mechanosensitive channel protein MscS (YggB), transmembrane region"/>
    <property type="match status" value="1"/>
</dbReference>
<dbReference type="Gene3D" id="2.30.30.60">
    <property type="match status" value="1"/>
</dbReference>
<keyword evidence="6 8" id="KW-0472">Membrane</keyword>
<feature type="domain" description="Mechanosensitive ion channel MscS" evidence="9">
    <location>
        <begin position="894"/>
        <end position="961"/>
    </location>
</feature>
<reference evidence="11 12" key="1">
    <citation type="journal article" date="2020" name="Microorganisms">
        <title>Osmotic Adaptation and Compatible Solute Biosynthesis of Phototrophic Bacteria as Revealed from Genome Analyses.</title>
        <authorList>
            <person name="Imhoff J.F."/>
            <person name="Rahn T."/>
            <person name="Kunzel S."/>
            <person name="Keller A."/>
            <person name="Neulinger S.C."/>
        </authorList>
    </citation>
    <scope>NUCLEOTIDE SEQUENCE [LARGE SCALE GENOMIC DNA]</scope>
    <source>
        <strain evidence="11 12">DSM 25653</strain>
    </source>
</reference>
<comment type="similarity">
    <text evidence="2">Belongs to the MscS (TC 1.A.23) family.</text>
</comment>
<evidence type="ECO:0000313" key="12">
    <source>
        <dbReference type="Proteomes" id="UP001138768"/>
    </source>
</evidence>
<organism evidence="11 12">
    <name type="scientific">Lamprobacter modestohalophilus</name>
    <dbReference type="NCBI Taxonomy" id="1064514"/>
    <lineage>
        <taxon>Bacteria</taxon>
        <taxon>Pseudomonadati</taxon>
        <taxon>Pseudomonadota</taxon>
        <taxon>Gammaproteobacteria</taxon>
        <taxon>Chromatiales</taxon>
        <taxon>Chromatiaceae</taxon>
        <taxon>Lamprobacter</taxon>
    </lineage>
</organism>
<dbReference type="Pfam" id="PF21082">
    <property type="entry name" value="MS_channel_3rd"/>
    <property type="match status" value="1"/>
</dbReference>
<evidence type="ECO:0000259" key="9">
    <source>
        <dbReference type="Pfam" id="PF00924"/>
    </source>
</evidence>
<feature type="transmembrane region" description="Helical" evidence="8">
    <location>
        <begin position="338"/>
        <end position="356"/>
    </location>
</feature>
<feature type="transmembrane region" description="Helical" evidence="8">
    <location>
        <begin position="762"/>
        <end position="780"/>
    </location>
</feature>
<feature type="transmembrane region" description="Helical" evidence="8">
    <location>
        <begin position="849"/>
        <end position="871"/>
    </location>
</feature>
<dbReference type="Proteomes" id="UP001138768">
    <property type="component" value="Unassembled WGS sequence"/>
</dbReference>
<feature type="transmembrane region" description="Helical" evidence="8">
    <location>
        <begin position="639"/>
        <end position="659"/>
    </location>
</feature>
<name>A0A9X1B3W5_9GAMM</name>